<dbReference type="OrthoDB" id="9781415at2"/>
<dbReference type="SUPFAM" id="SSF53254">
    <property type="entry name" value="Phosphoglycerate mutase-like"/>
    <property type="match status" value="1"/>
</dbReference>
<sequence length="193" mass="21928">MILKSPSLAHVLIIRPGSTEFDDQQRIKGSLDMPLSVHGEQQVDRMARELADVHIDVVYCAPDESARQSAQRLAKGRETRVKVVDAFRNVDHGLWHGKLIDEVRRNHPRIYRQGIDSPEDVCPPEGEPIHEARERVTKSLKKCLRRHRDRVIAIVAADPMAAVLDSLISGKELHDLWASELDDGSWNLIDRQQ</sequence>
<gene>
    <name evidence="2" type="primary">pspA</name>
    <name evidence="2" type="ORF">K239x_11260</name>
</gene>
<dbReference type="InterPro" id="IPR051695">
    <property type="entry name" value="Phosphoglycerate_Mutase"/>
</dbReference>
<dbReference type="PANTHER" id="PTHR46517">
    <property type="entry name" value="FRUCTOSE-2,6-BISPHOSPHATASE TIGAR"/>
    <property type="match status" value="1"/>
</dbReference>
<dbReference type="InterPro" id="IPR013078">
    <property type="entry name" value="His_Pase_superF_clade-1"/>
</dbReference>
<organism evidence="2 3">
    <name type="scientific">Stieleria marina</name>
    <dbReference type="NCBI Taxonomy" id="1930275"/>
    <lineage>
        <taxon>Bacteria</taxon>
        <taxon>Pseudomonadati</taxon>
        <taxon>Planctomycetota</taxon>
        <taxon>Planctomycetia</taxon>
        <taxon>Pirellulales</taxon>
        <taxon>Pirellulaceae</taxon>
        <taxon>Stieleria</taxon>
    </lineage>
</organism>
<name>A0A517NPY2_9BACT</name>
<dbReference type="RefSeq" id="WP_145416700.1">
    <property type="nucleotide sequence ID" value="NZ_CP036526.1"/>
</dbReference>
<protein>
    <submittedName>
        <fullName evidence="2">Phosphoserine phosphatase 1</fullName>
        <ecNumber evidence="2">3.1.3.3</ecNumber>
    </submittedName>
</protein>
<dbReference type="CDD" id="cd07040">
    <property type="entry name" value="HP"/>
    <property type="match status" value="1"/>
</dbReference>
<dbReference type="InterPro" id="IPR029033">
    <property type="entry name" value="His_PPase_superfam"/>
</dbReference>
<dbReference type="Gene3D" id="3.40.50.1240">
    <property type="entry name" value="Phosphoglycerate mutase-like"/>
    <property type="match status" value="1"/>
</dbReference>
<evidence type="ECO:0000313" key="3">
    <source>
        <dbReference type="Proteomes" id="UP000319817"/>
    </source>
</evidence>
<evidence type="ECO:0000256" key="1">
    <source>
        <dbReference type="ARBA" id="ARBA00022801"/>
    </source>
</evidence>
<keyword evidence="3" id="KW-1185">Reference proteome</keyword>
<dbReference type="EC" id="3.1.3.3" evidence="2"/>
<dbReference type="GO" id="GO:0004331">
    <property type="term" value="F:fructose-2,6-bisphosphate 2-phosphatase activity"/>
    <property type="evidence" value="ECO:0007669"/>
    <property type="project" value="TreeGrafter"/>
</dbReference>
<dbReference type="Proteomes" id="UP000319817">
    <property type="component" value="Chromosome"/>
</dbReference>
<dbReference type="GO" id="GO:0043456">
    <property type="term" value="P:regulation of pentose-phosphate shunt"/>
    <property type="evidence" value="ECO:0007669"/>
    <property type="project" value="TreeGrafter"/>
</dbReference>
<dbReference type="GO" id="GO:0045820">
    <property type="term" value="P:negative regulation of glycolytic process"/>
    <property type="evidence" value="ECO:0007669"/>
    <property type="project" value="TreeGrafter"/>
</dbReference>
<dbReference type="EMBL" id="CP036526">
    <property type="protein sequence ID" value="QDT09181.1"/>
    <property type="molecule type" value="Genomic_DNA"/>
</dbReference>
<reference evidence="2 3" key="1">
    <citation type="submission" date="2019-02" db="EMBL/GenBank/DDBJ databases">
        <title>Deep-cultivation of Planctomycetes and their phenomic and genomic characterization uncovers novel biology.</title>
        <authorList>
            <person name="Wiegand S."/>
            <person name="Jogler M."/>
            <person name="Boedeker C."/>
            <person name="Pinto D."/>
            <person name="Vollmers J."/>
            <person name="Rivas-Marin E."/>
            <person name="Kohn T."/>
            <person name="Peeters S.H."/>
            <person name="Heuer A."/>
            <person name="Rast P."/>
            <person name="Oberbeckmann S."/>
            <person name="Bunk B."/>
            <person name="Jeske O."/>
            <person name="Meyerdierks A."/>
            <person name="Storesund J.E."/>
            <person name="Kallscheuer N."/>
            <person name="Luecker S."/>
            <person name="Lage O.M."/>
            <person name="Pohl T."/>
            <person name="Merkel B.J."/>
            <person name="Hornburger P."/>
            <person name="Mueller R.-W."/>
            <person name="Bruemmer F."/>
            <person name="Labrenz M."/>
            <person name="Spormann A.M."/>
            <person name="Op den Camp H."/>
            <person name="Overmann J."/>
            <person name="Amann R."/>
            <person name="Jetten M.S.M."/>
            <person name="Mascher T."/>
            <person name="Medema M.H."/>
            <person name="Devos D.P."/>
            <person name="Kaster A.-K."/>
            <person name="Ovreas L."/>
            <person name="Rohde M."/>
            <person name="Galperin M.Y."/>
            <person name="Jogler C."/>
        </authorList>
    </citation>
    <scope>NUCLEOTIDE SEQUENCE [LARGE SCALE GENOMIC DNA]</scope>
    <source>
        <strain evidence="2 3">K23_9</strain>
    </source>
</reference>
<proteinExistence type="predicted"/>
<dbReference type="Pfam" id="PF00300">
    <property type="entry name" value="His_Phos_1"/>
    <property type="match status" value="1"/>
</dbReference>
<accession>A0A517NPY2</accession>
<dbReference type="AlphaFoldDB" id="A0A517NPY2"/>
<keyword evidence="1 2" id="KW-0378">Hydrolase</keyword>
<evidence type="ECO:0000313" key="2">
    <source>
        <dbReference type="EMBL" id="QDT09181.1"/>
    </source>
</evidence>
<dbReference type="PANTHER" id="PTHR46517:SF1">
    <property type="entry name" value="FRUCTOSE-2,6-BISPHOSPHATASE TIGAR"/>
    <property type="match status" value="1"/>
</dbReference>
<dbReference type="GO" id="GO:0005829">
    <property type="term" value="C:cytosol"/>
    <property type="evidence" value="ECO:0007669"/>
    <property type="project" value="TreeGrafter"/>
</dbReference>